<comment type="cofactor">
    <cofactor evidence="1 11">
        <name>FMN</name>
        <dbReference type="ChEBI" id="CHEBI:58210"/>
    </cofactor>
</comment>
<comment type="subcellular location">
    <subcellularLocation>
        <location evidence="11">Cytoplasm</location>
    </subcellularLocation>
</comment>
<feature type="binding site" evidence="11">
    <location>
        <position position="122"/>
    </location>
    <ligand>
        <name>FMN</name>
        <dbReference type="ChEBI" id="CHEBI:58210"/>
    </ligand>
</feature>
<dbReference type="GO" id="GO:0005737">
    <property type="term" value="C:cytoplasm"/>
    <property type="evidence" value="ECO:0007669"/>
    <property type="project" value="UniProtKB-SubCell"/>
</dbReference>
<protein>
    <recommendedName>
        <fullName evidence="11">Isopentenyl-diphosphate delta-isomerase</fullName>
        <shortName evidence="11">IPP isomerase</shortName>
        <ecNumber evidence="11">5.3.3.2</ecNumber>
    </recommendedName>
    <alternativeName>
        <fullName evidence="11">Isopentenyl diphosphate:dimethylallyl diphosphate isomerase</fullName>
    </alternativeName>
    <alternativeName>
        <fullName evidence="11">Isopentenyl pyrophosphate isomerase</fullName>
    </alternativeName>
    <alternativeName>
        <fullName evidence="11">Type 2 isopentenyl diphosphate isomerase</fullName>
        <shortName evidence="11">IDI-2</shortName>
    </alternativeName>
</protein>
<evidence type="ECO:0000256" key="10">
    <source>
        <dbReference type="ARBA" id="ARBA00025810"/>
    </source>
</evidence>
<feature type="binding site" evidence="11">
    <location>
        <begin position="283"/>
        <end position="284"/>
    </location>
    <ligand>
        <name>FMN</name>
        <dbReference type="ChEBI" id="CHEBI:58210"/>
    </ligand>
</feature>
<dbReference type="PANTHER" id="PTHR43665:SF1">
    <property type="entry name" value="ISOPENTENYL-DIPHOSPHATE DELTA-ISOMERASE"/>
    <property type="match status" value="1"/>
</dbReference>
<dbReference type="EMBL" id="CP020772">
    <property type="protein sequence ID" value="ARI77237.1"/>
    <property type="molecule type" value="Genomic_DNA"/>
</dbReference>
<dbReference type="GO" id="GO:0070402">
    <property type="term" value="F:NADPH binding"/>
    <property type="evidence" value="ECO:0007669"/>
    <property type="project" value="UniProtKB-UniRule"/>
</dbReference>
<evidence type="ECO:0000256" key="4">
    <source>
        <dbReference type="ARBA" id="ARBA00022643"/>
    </source>
</evidence>
<dbReference type="NCBIfam" id="TIGR02151">
    <property type="entry name" value="IPP_isom_2"/>
    <property type="match status" value="1"/>
</dbReference>
<dbReference type="GO" id="GO:0000287">
    <property type="term" value="F:magnesium ion binding"/>
    <property type="evidence" value="ECO:0007669"/>
    <property type="project" value="UniProtKB-UniRule"/>
</dbReference>
<feature type="binding site" evidence="11">
    <location>
        <begin position="262"/>
        <end position="264"/>
    </location>
    <ligand>
        <name>FMN</name>
        <dbReference type="ChEBI" id="CHEBI:58210"/>
    </ligand>
</feature>
<dbReference type="GO" id="GO:0008299">
    <property type="term" value="P:isoprenoid biosynthetic process"/>
    <property type="evidence" value="ECO:0007669"/>
    <property type="project" value="UniProtKB-UniRule"/>
</dbReference>
<keyword evidence="8 11" id="KW-0414">Isoprene biosynthesis</keyword>
<keyword evidence="14" id="KW-1185">Reference proteome</keyword>
<comment type="catalytic activity">
    <reaction evidence="11">
        <text>isopentenyl diphosphate = dimethylallyl diphosphate</text>
        <dbReference type="Rhea" id="RHEA:23284"/>
        <dbReference type="ChEBI" id="CHEBI:57623"/>
        <dbReference type="ChEBI" id="CHEBI:128769"/>
        <dbReference type="EC" id="5.3.3.2"/>
    </reaction>
</comment>
<keyword evidence="5 11" id="KW-0479">Metal-binding</keyword>
<comment type="cofactor">
    <cofactor evidence="11">
        <name>Mg(2+)</name>
        <dbReference type="ChEBI" id="CHEBI:18420"/>
    </cofactor>
</comment>
<feature type="binding site" evidence="11">
    <location>
        <position position="214"/>
    </location>
    <ligand>
        <name>FMN</name>
        <dbReference type="ChEBI" id="CHEBI:58210"/>
    </ligand>
</feature>
<keyword evidence="2 11" id="KW-0963">Cytoplasm</keyword>
<dbReference type="Pfam" id="PF01070">
    <property type="entry name" value="FMN_dh"/>
    <property type="match status" value="1"/>
</dbReference>
<feature type="binding site" evidence="11">
    <location>
        <position position="184"/>
    </location>
    <ligand>
        <name>FMN</name>
        <dbReference type="ChEBI" id="CHEBI:58210"/>
    </ligand>
</feature>
<comment type="subunit">
    <text evidence="10 11">Homooctamer. Dimer of tetramers.</text>
</comment>
<evidence type="ECO:0000256" key="9">
    <source>
        <dbReference type="ARBA" id="ARBA00023235"/>
    </source>
</evidence>
<evidence type="ECO:0000256" key="2">
    <source>
        <dbReference type="ARBA" id="ARBA00022490"/>
    </source>
</evidence>
<name>A0A1W5ZVG5_9BACI</name>
<dbReference type="EC" id="5.3.3.2" evidence="11"/>
<accession>A0A1W5ZVG5</accession>
<comment type="caution">
    <text evidence="11">Lacks conserved residue(s) required for the propagation of feature annotation.</text>
</comment>
<evidence type="ECO:0000313" key="14">
    <source>
        <dbReference type="Proteomes" id="UP000192527"/>
    </source>
</evidence>
<dbReference type="InterPro" id="IPR000262">
    <property type="entry name" value="FMN-dep_DH"/>
</dbReference>
<dbReference type="STRING" id="402384.HM131_10470"/>
<proteinExistence type="inferred from homology"/>
<comment type="function">
    <text evidence="11">Involved in the biosynthesis of isoprenoids. Catalyzes the 1,3-allylic rearrangement of the homoallylic substrate isopentenyl (IPP) to its allylic isomer, dimethylallyl diphosphate (DMAPP).</text>
</comment>
<keyword evidence="4 11" id="KW-0288">FMN</keyword>
<organism evidence="13 14">
    <name type="scientific">Halobacillus mangrovi</name>
    <dbReference type="NCBI Taxonomy" id="402384"/>
    <lineage>
        <taxon>Bacteria</taxon>
        <taxon>Bacillati</taxon>
        <taxon>Bacillota</taxon>
        <taxon>Bacilli</taxon>
        <taxon>Bacillales</taxon>
        <taxon>Bacillaceae</taxon>
        <taxon>Halobacillus</taxon>
    </lineage>
</organism>
<dbReference type="HAMAP" id="MF_00354">
    <property type="entry name" value="Idi_2"/>
    <property type="match status" value="1"/>
</dbReference>
<evidence type="ECO:0000256" key="3">
    <source>
        <dbReference type="ARBA" id="ARBA00022630"/>
    </source>
</evidence>
<dbReference type="PIRSF" id="PIRSF003314">
    <property type="entry name" value="IPP_isomerase"/>
    <property type="match status" value="1"/>
</dbReference>
<sequence length="347" mass="38646">MTRSERKIDHIHHALGHERNFYNHFDDVNIVHQSLARLDFNQLSIDTKVGELNLSSPLFVNAMTGGGGEKTEQINRDLALAAKETGIGMAVGSQMSAIKNPEERRTYEVVREVNPEGIVFANVGSEADAKQANEAIDMLKANALQIHINTLQEMIMPEGDRDFTDRLKKIETIVKEIEIPVIIKEVGFGMSKETVEQLYTIGVRYVDVAGLGGTNFSRVENRRRDKQLESFNNWGIPTPLSIIEATHTAHDRGDFHIIGSGGIRNGLDGVKAMVLGSEAFGMAGNLLRVLLEDGKEALVAEICHIHQEIKIAMMLLNANTVRDFKGKPYVLYGRTKEWKEQRISSSL</sequence>
<dbReference type="Gene3D" id="3.20.20.70">
    <property type="entry name" value="Aldolase class I"/>
    <property type="match status" value="1"/>
</dbReference>
<dbReference type="CDD" id="cd02811">
    <property type="entry name" value="IDI-2_FMN"/>
    <property type="match status" value="1"/>
</dbReference>
<feature type="domain" description="FMN-dependent dehydrogenase" evidence="12">
    <location>
        <begin position="166"/>
        <end position="325"/>
    </location>
</feature>
<dbReference type="PANTHER" id="PTHR43665">
    <property type="entry name" value="ISOPENTENYL-DIPHOSPHATE DELTA-ISOMERASE"/>
    <property type="match status" value="1"/>
</dbReference>
<evidence type="ECO:0000259" key="12">
    <source>
        <dbReference type="Pfam" id="PF01070"/>
    </source>
</evidence>
<keyword evidence="6 11" id="KW-0460">Magnesium</keyword>
<keyword evidence="9 11" id="KW-0413">Isomerase</keyword>
<evidence type="ECO:0000256" key="5">
    <source>
        <dbReference type="ARBA" id="ARBA00022723"/>
    </source>
</evidence>
<dbReference type="InterPro" id="IPR011179">
    <property type="entry name" value="IPdP_isomerase"/>
</dbReference>
<dbReference type="GO" id="GO:0016491">
    <property type="term" value="F:oxidoreductase activity"/>
    <property type="evidence" value="ECO:0007669"/>
    <property type="project" value="InterPro"/>
</dbReference>
<dbReference type="OrthoDB" id="9795032at2"/>
<comment type="similarity">
    <text evidence="11">Belongs to the IPP isomerase type 2 family.</text>
</comment>
<keyword evidence="3 11" id="KW-0285">Flavoprotein</keyword>
<gene>
    <name evidence="11" type="primary">fni</name>
    <name evidence="13" type="ORF">HM131_10470</name>
</gene>
<dbReference type="Proteomes" id="UP000192527">
    <property type="component" value="Chromosome"/>
</dbReference>
<feature type="binding site" evidence="11">
    <location>
        <position position="152"/>
    </location>
    <ligand>
        <name>substrate</name>
    </ligand>
</feature>
<dbReference type="AlphaFoldDB" id="A0A1W5ZVG5"/>
<feature type="binding site" evidence="11">
    <location>
        <begin position="6"/>
        <end position="7"/>
    </location>
    <ligand>
        <name>substrate</name>
    </ligand>
</feature>
<dbReference type="GO" id="GO:0004452">
    <property type="term" value="F:isopentenyl-diphosphate delta-isomerase activity"/>
    <property type="evidence" value="ECO:0007669"/>
    <property type="project" value="UniProtKB-UniRule"/>
</dbReference>
<dbReference type="KEGG" id="hmn:HM131_10470"/>
<evidence type="ECO:0000256" key="8">
    <source>
        <dbReference type="ARBA" id="ARBA00023229"/>
    </source>
</evidence>
<evidence type="ECO:0000256" key="1">
    <source>
        <dbReference type="ARBA" id="ARBA00001917"/>
    </source>
</evidence>
<reference evidence="13 14" key="1">
    <citation type="submission" date="2017-04" db="EMBL/GenBank/DDBJ databases">
        <title>The whole genome sequencing and assembly of Halobacillus mangrovi strain.</title>
        <authorList>
            <person name="Lee S.-J."/>
            <person name="Park M.-K."/>
            <person name="Kim J.-Y."/>
            <person name="Lee Y.-J."/>
            <person name="Yi H."/>
            <person name="Bahn Y.-S."/>
            <person name="Kim J.F."/>
            <person name="Lee D.-W."/>
        </authorList>
    </citation>
    <scope>NUCLEOTIDE SEQUENCE [LARGE SCALE GENOMIC DNA]</scope>
    <source>
        <strain evidence="13 14">KTB 131</strain>
    </source>
</reference>
<evidence type="ECO:0000256" key="6">
    <source>
        <dbReference type="ARBA" id="ARBA00022842"/>
    </source>
</evidence>
<dbReference type="GO" id="GO:0010181">
    <property type="term" value="F:FMN binding"/>
    <property type="evidence" value="ECO:0007669"/>
    <property type="project" value="UniProtKB-UniRule"/>
</dbReference>
<evidence type="ECO:0000256" key="7">
    <source>
        <dbReference type="ARBA" id="ARBA00022857"/>
    </source>
</evidence>
<keyword evidence="7 11" id="KW-0521">NADP</keyword>
<feature type="binding site" evidence="11">
    <location>
        <begin position="62"/>
        <end position="64"/>
    </location>
    <ligand>
        <name>FMN</name>
        <dbReference type="ChEBI" id="CHEBI:58210"/>
    </ligand>
</feature>
<dbReference type="SUPFAM" id="SSF51395">
    <property type="entry name" value="FMN-linked oxidoreductases"/>
    <property type="match status" value="1"/>
</dbReference>
<dbReference type="InterPro" id="IPR013785">
    <property type="entry name" value="Aldolase_TIM"/>
</dbReference>
<feature type="binding site" evidence="11">
    <location>
        <position position="93"/>
    </location>
    <ligand>
        <name>FMN</name>
        <dbReference type="ChEBI" id="CHEBI:58210"/>
    </ligand>
</feature>
<evidence type="ECO:0000313" key="13">
    <source>
        <dbReference type="EMBL" id="ARI77237.1"/>
    </source>
</evidence>
<comment type="cofactor">
    <cofactor evidence="11">
        <name>NADPH</name>
        <dbReference type="ChEBI" id="CHEBI:57783"/>
    </cofactor>
</comment>
<evidence type="ECO:0000256" key="11">
    <source>
        <dbReference type="HAMAP-Rule" id="MF_00354"/>
    </source>
</evidence>
<feature type="binding site" evidence="11">
    <location>
        <position position="153"/>
    </location>
    <ligand>
        <name>Mg(2+)</name>
        <dbReference type="ChEBI" id="CHEBI:18420"/>
    </ligand>
</feature>